<comment type="similarity">
    <text evidence="1">Belongs to the AAA ATPase family.</text>
</comment>
<dbReference type="Proteomes" id="UP001055111">
    <property type="component" value="Unassembled WGS sequence"/>
</dbReference>
<evidence type="ECO:0000256" key="1">
    <source>
        <dbReference type="ARBA" id="ARBA00006914"/>
    </source>
</evidence>
<dbReference type="SMART" id="SM00382">
    <property type="entry name" value="AAA"/>
    <property type="match status" value="1"/>
</dbReference>
<keyword evidence="2" id="KW-0547">Nucleotide-binding</keyword>
<dbReference type="InterPro" id="IPR050221">
    <property type="entry name" value="26S_Proteasome_ATPase"/>
</dbReference>
<accession>A0AA37MU59</accession>
<dbReference type="PANTHER" id="PTHR23073">
    <property type="entry name" value="26S PROTEASOME REGULATORY SUBUNIT"/>
    <property type="match status" value="1"/>
</dbReference>
<dbReference type="GO" id="GO:0016887">
    <property type="term" value="F:ATP hydrolysis activity"/>
    <property type="evidence" value="ECO:0007669"/>
    <property type="project" value="InterPro"/>
</dbReference>
<comment type="caution">
    <text evidence="5">The sequence shown here is derived from an EMBL/GenBank/DDBJ whole genome shotgun (WGS) entry which is preliminary data.</text>
</comment>
<dbReference type="InterPro" id="IPR027417">
    <property type="entry name" value="P-loop_NTPase"/>
</dbReference>
<dbReference type="GO" id="GO:0005524">
    <property type="term" value="F:ATP binding"/>
    <property type="evidence" value="ECO:0007669"/>
    <property type="project" value="UniProtKB-KW"/>
</dbReference>
<evidence type="ECO:0000313" key="6">
    <source>
        <dbReference type="Proteomes" id="UP001055111"/>
    </source>
</evidence>
<sequence length="746" mass="81368">MNHPPESLGAWDASEAASARMAGDADAQAYPPYYASLVAALRRLDALLESLLKTALERGGVAEAALRGLYVSPEEALRLLHRGPCAPCGVAVGAGLELATASPLDALGGRYGLSSFELDMVLIALAPELDLRYERIYGFLQDDATRRRATVDLALDLRSSSTPEKIARLEHFLPGAPLIRQGVLRLVPDAGQPDAPLLAHTLRLDPQILAMLLGHAGADARLMPFCRLIAPAIGLDGLALDDGTVRALAETTRRAHEAGESFRLWFHGRDDTLKADAALAVAGALGQTLLHVDVGRMAASGATAVTLLPLVFREAENTNAVVYLFLDQTGEMRLPRTHDDLMNAIRAYDGRIVFGAQRPWRPSACGADDVIDVPFGMPDFAMRKRLWQGALDASGLTLEADALDTLCAGFRLSGEEISRATRLARANARWRTASGDGGDGAGDPRPREYFAAARAQCGHELDDLAHKIRPRQTWSGIALPDDVMAQLREICNHANARPKVLDDWGFERMLSHGKGLNALFTGAPGTGKSMAAEVIAGELQQDVYRIDLSRVVSKYIGETEKNLDGVFTAAHGANAILLFDEADALFGKRSEVKDAHDRYANIEVGYLLTKMEDYEGIAILATNLRRSMDDAFVRRMQHVVEFPFPDETLRRRIWQLTFSPQAPLGDDVDFDRLARDVKLAGGHIRNIVLAAAFLAASADGVIHMEHIARAVRREHQKLGLRWEERQLIDPDPSALRETERRAPEST</sequence>
<keyword evidence="3" id="KW-0067">ATP-binding</keyword>
<evidence type="ECO:0000256" key="3">
    <source>
        <dbReference type="ARBA" id="ARBA00022840"/>
    </source>
</evidence>
<dbReference type="InterPro" id="IPR003593">
    <property type="entry name" value="AAA+_ATPase"/>
</dbReference>
<dbReference type="RefSeq" id="WP_238215955.1">
    <property type="nucleotide sequence ID" value="NZ_BPUS01000018.1"/>
</dbReference>
<evidence type="ECO:0000256" key="2">
    <source>
        <dbReference type="ARBA" id="ARBA00022741"/>
    </source>
</evidence>
<protein>
    <submittedName>
        <fullName evidence="5">AAA family ATPase</fullName>
    </submittedName>
</protein>
<dbReference type="EMBL" id="BPUS01000018">
    <property type="protein sequence ID" value="GJH28932.1"/>
    <property type="molecule type" value="Genomic_DNA"/>
</dbReference>
<evidence type="ECO:0000313" key="5">
    <source>
        <dbReference type="EMBL" id="GJH28932.1"/>
    </source>
</evidence>
<dbReference type="AlphaFoldDB" id="A0AA37MU59"/>
<feature type="domain" description="AAA+ ATPase" evidence="4">
    <location>
        <begin position="514"/>
        <end position="646"/>
    </location>
</feature>
<reference evidence="5" key="1">
    <citation type="submission" date="2022-09" db="EMBL/GenBank/DDBJ databases">
        <title>Isolation and characterization of 3-chlorobenzoate degrading bacteria from soils in Shizuoka.</title>
        <authorList>
            <person name="Ifat A."/>
            <person name="Ogawa N."/>
            <person name="Kimbara K."/>
            <person name="Moriuchi R."/>
            <person name="Dohra H."/>
            <person name="Shintani M."/>
        </authorList>
    </citation>
    <scope>NUCLEOTIDE SEQUENCE</scope>
    <source>
        <strain evidence="5">19CS4-2</strain>
    </source>
</reference>
<gene>
    <name evidence="5" type="ORF">CBA19CS42_30470</name>
</gene>
<name>A0AA37MU59_9BURK</name>
<dbReference type="Gene3D" id="3.40.50.300">
    <property type="entry name" value="P-loop containing nucleotide triphosphate hydrolases"/>
    <property type="match status" value="1"/>
</dbReference>
<evidence type="ECO:0000259" key="4">
    <source>
        <dbReference type="SMART" id="SM00382"/>
    </source>
</evidence>
<dbReference type="CDD" id="cd19481">
    <property type="entry name" value="RecA-like_protease"/>
    <property type="match status" value="1"/>
</dbReference>
<organism evidence="5 6">
    <name type="scientific">Caballeronia novacaledonica</name>
    <dbReference type="NCBI Taxonomy" id="1544861"/>
    <lineage>
        <taxon>Bacteria</taxon>
        <taxon>Pseudomonadati</taxon>
        <taxon>Pseudomonadota</taxon>
        <taxon>Betaproteobacteria</taxon>
        <taxon>Burkholderiales</taxon>
        <taxon>Burkholderiaceae</taxon>
        <taxon>Caballeronia</taxon>
    </lineage>
</organism>
<dbReference type="Pfam" id="PF00004">
    <property type="entry name" value="AAA"/>
    <property type="match status" value="1"/>
</dbReference>
<dbReference type="Pfam" id="PF22977">
    <property type="entry name" value="WHD"/>
    <property type="match status" value="1"/>
</dbReference>
<proteinExistence type="inferred from homology"/>
<dbReference type="SUPFAM" id="SSF52540">
    <property type="entry name" value="P-loop containing nucleoside triphosphate hydrolases"/>
    <property type="match status" value="2"/>
</dbReference>
<dbReference type="InterPro" id="IPR003959">
    <property type="entry name" value="ATPase_AAA_core"/>
</dbReference>
<dbReference type="InterPro" id="IPR054472">
    <property type="entry name" value="WHD"/>
</dbReference>